<name>A0A4C1UGG8_EUMVA</name>
<evidence type="ECO:0000313" key="3">
    <source>
        <dbReference type="Proteomes" id="UP000299102"/>
    </source>
</evidence>
<dbReference type="AlphaFoldDB" id="A0A4C1UGG8"/>
<protein>
    <submittedName>
        <fullName evidence="2">Uncharacterized protein</fullName>
    </submittedName>
</protein>
<sequence length="151" mass="17298">MKDSKFDITSFNGHVGFPMMIVTALARTMFGAVRITKTQLKNGMCSLSQIKTRLQLEVIADWCDSNEIEIIASISTYPTKYPQKRHSLPHFRSEHFALVRRYTILYYPNSSKDAAAAYFRRWSWGTSRPVDRARDYGRRAARALGDAPSRS</sequence>
<keyword evidence="3" id="KW-1185">Reference proteome</keyword>
<keyword evidence="1" id="KW-1133">Transmembrane helix</keyword>
<keyword evidence="1" id="KW-0812">Transmembrane</keyword>
<accession>A0A4C1UGG8</accession>
<evidence type="ECO:0000256" key="1">
    <source>
        <dbReference type="SAM" id="Phobius"/>
    </source>
</evidence>
<keyword evidence="1" id="KW-0472">Membrane</keyword>
<dbReference type="Proteomes" id="UP000299102">
    <property type="component" value="Unassembled WGS sequence"/>
</dbReference>
<proteinExistence type="predicted"/>
<gene>
    <name evidence="2" type="ORF">EVAR_94309_1</name>
</gene>
<organism evidence="2 3">
    <name type="scientific">Eumeta variegata</name>
    <name type="common">Bagworm moth</name>
    <name type="synonym">Eumeta japonica</name>
    <dbReference type="NCBI Taxonomy" id="151549"/>
    <lineage>
        <taxon>Eukaryota</taxon>
        <taxon>Metazoa</taxon>
        <taxon>Ecdysozoa</taxon>
        <taxon>Arthropoda</taxon>
        <taxon>Hexapoda</taxon>
        <taxon>Insecta</taxon>
        <taxon>Pterygota</taxon>
        <taxon>Neoptera</taxon>
        <taxon>Endopterygota</taxon>
        <taxon>Lepidoptera</taxon>
        <taxon>Glossata</taxon>
        <taxon>Ditrysia</taxon>
        <taxon>Tineoidea</taxon>
        <taxon>Psychidae</taxon>
        <taxon>Oiketicinae</taxon>
        <taxon>Eumeta</taxon>
    </lineage>
</organism>
<comment type="caution">
    <text evidence="2">The sequence shown here is derived from an EMBL/GenBank/DDBJ whole genome shotgun (WGS) entry which is preliminary data.</text>
</comment>
<evidence type="ECO:0000313" key="2">
    <source>
        <dbReference type="EMBL" id="GBP25014.1"/>
    </source>
</evidence>
<reference evidence="2 3" key="1">
    <citation type="journal article" date="2019" name="Commun. Biol.">
        <title>The bagworm genome reveals a unique fibroin gene that provides high tensile strength.</title>
        <authorList>
            <person name="Kono N."/>
            <person name="Nakamura H."/>
            <person name="Ohtoshi R."/>
            <person name="Tomita M."/>
            <person name="Numata K."/>
            <person name="Arakawa K."/>
        </authorList>
    </citation>
    <scope>NUCLEOTIDE SEQUENCE [LARGE SCALE GENOMIC DNA]</scope>
</reference>
<dbReference type="EMBL" id="BGZK01000168">
    <property type="protein sequence ID" value="GBP25014.1"/>
    <property type="molecule type" value="Genomic_DNA"/>
</dbReference>
<feature type="transmembrane region" description="Helical" evidence="1">
    <location>
        <begin position="15"/>
        <end position="33"/>
    </location>
</feature>